<dbReference type="InterPro" id="IPR013249">
    <property type="entry name" value="RNA_pol_sigma70_r4_t2"/>
</dbReference>
<keyword evidence="5" id="KW-0804">Transcription</keyword>
<proteinExistence type="inferred from homology"/>
<evidence type="ECO:0000259" key="7">
    <source>
        <dbReference type="Pfam" id="PF04542"/>
    </source>
</evidence>
<dbReference type="Proteomes" id="UP000677913">
    <property type="component" value="Unassembled WGS sequence"/>
</dbReference>
<evidence type="ECO:0000256" key="1">
    <source>
        <dbReference type="ARBA" id="ARBA00010641"/>
    </source>
</evidence>
<evidence type="ECO:0000256" key="6">
    <source>
        <dbReference type="SAM" id="MobiDB-lite"/>
    </source>
</evidence>
<dbReference type="AlphaFoldDB" id="A0A8J8BAW7"/>
<evidence type="ECO:0000256" key="3">
    <source>
        <dbReference type="ARBA" id="ARBA00023082"/>
    </source>
</evidence>
<evidence type="ECO:0000313" key="9">
    <source>
        <dbReference type="EMBL" id="MBS2962483.1"/>
    </source>
</evidence>
<reference evidence="9" key="1">
    <citation type="submission" date="2021-04" db="EMBL/GenBank/DDBJ databases">
        <title>Genome based classification of Actinospica acidithermotolerans sp. nov., an actinobacterium isolated from an Indonesian hot spring.</title>
        <authorList>
            <person name="Kusuma A.B."/>
            <person name="Putra K.E."/>
            <person name="Nafisah S."/>
            <person name="Loh J."/>
            <person name="Nouioui I."/>
            <person name="Goodfellow M."/>
        </authorList>
    </citation>
    <scope>NUCLEOTIDE SEQUENCE</scope>
    <source>
        <strain evidence="9">DSM 45618</strain>
    </source>
</reference>
<evidence type="ECO:0000259" key="8">
    <source>
        <dbReference type="Pfam" id="PF08281"/>
    </source>
</evidence>
<dbReference type="InterPro" id="IPR014284">
    <property type="entry name" value="RNA_pol_sigma-70_dom"/>
</dbReference>
<dbReference type="GO" id="GO:0003677">
    <property type="term" value="F:DNA binding"/>
    <property type="evidence" value="ECO:0007669"/>
    <property type="project" value="UniProtKB-KW"/>
</dbReference>
<dbReference type="InterPro" id="IPR007627">
    <property type="entry name" value="RNA_pol_sigma70_r2"/>
</dbReference>
<evidence type="ECO:0000256" key="2">
    <source>
        <dbReference type="ARBA" id="ARBA00023015"/>
    </source>
</evidence>
<dbReference type="InterPro" id="IPR039425">
    <property type="entry name" value="RNA_pol_sigma-70-like"/>
</dbReference>
<organism evidence="9 10">
    <name type="scientific">Actinocrinis puniceicyclus</name>
    <dbReference type="NCBI Taxonomy" id="977794"/>
    <lineage>
        <taxon>Bacteria</taxon>
        <taxon>Bacillati</taxon>
        <taxon>Actinomycetota</taxon>
        <taxon>Actinomycetes</taxon>
        <taxon>Catenulisporales</taxon>
        <taxon>Actinospicaceae</taxon>
        <taxon>Actinocrinis</taxon>
    </lineage>
</organism>
<dbReference type="InterPro" id="IPR013325">
    <property type="entry name" value="RNA_pol_sigma_r2"/>
</dbReference>
<keyword evidence="4" id="KW-0238">DNA-binding</keyword>
<dbReference type="Gene3D" id="1.10.1740.10">
    <property type="match status" value="1"/>
</dbReference>
<gene>
    <name evidence="9" type="ORF">KGA66_05460</name>
</gene>
<name>A0A8J8BAW7_9ACTN</name>
<dbReference type="SUPFAM" id="SSF88659">
    <property type="entry name" value="Sigma3 and sigma4 domains of RNA polymerase sigma factors"/>
    <property type="match status" value="1"/>
</dbReference>
<dbReference type="GO" id="GO:0006352">
    <property type="term" value="P:DNA-templated transcription initiation"/>
    <property type="evidence" value="ECO:0007669"/>
    <property type="project" value="InterPro"/>
</dbReference>
<feature type="domain" description="RNA polymerase sigma-70 region 2" evidence="7">
    <location>
        <begin position="35"/>
        <end position="99"/>
    </location>
</feature>
<evidence type="ECO:0000313" key="10">
    <source>
        <dbReference type="Proteomes" id="UP000677913"/>
    </source>
</evidence>
<dbReference type="InterPro" id="IPR036388">
    <property type="entry name" value="WH-like_DNA-bd_sf"/>
</dbReference>
<sequence length="183" mass="20914">MSDTADNWPILAEPELAGPPTGRRKLDSDAVAAELFAAHYGRLAGWCRRLLDDDDTSHEIAMEAFTRLIVRLRKVEDPVGYLYVIAANLVRDHWRKTRREREILRHSKHTYTAAVGEAEFRERDLRSLVEKLPDRLRVTVLLYYYAGFPLADVARLTNRPAGTVKSDLFQARAQLRQALDGAR</sequence>
<accession>A0A8J8BAW7</accession>
<protein>
    <submittedName>
        <fullName evidence="9">RNA polymerase sigma factor</fullName>
    </submittedName>
</protein>
<dbReference type="PANTHER" id="PTHR43133">
    <property type="entry name" value="RNA POLYMERASE ECF-TYPE SIGMA FACTO"/>
    <property type="match status" value="1"/>
</dbReference>
<dbReference type="NCBIfam" id="TIGR02937">
    <property type="entry name" value="sigma70-ECF"/>
    <property type="match status" value="1"/>
</dbReference>
<evidence type="ECO:0000256" key="4">
    <source>
        <dbReference type="ARBA" id="ARBA00023125"/>
    </source>
</evidence>
<comment type="similarity">
    <text evidence="1">Belongs to the sigma-70 factor family. ECF subfamily.</text>
</comment>
<feature type="region of interest" description="Disordered" evidence="6">
    <location>
        <begin position="1"/>
        <end position="24"/>
    </location>
</feature>
<dbReference type="GO" id="GO:0016987">
    <property type="term" value="F:sigma factor activity"/>
    <property type="evidence" value="ECO:0007669"/>
    <property type="project" value="UniProtKB-KW"/>
</dbReference>
<dbReference type="Pfam" id="PF08281">
    <property type="entry name" value="Sigma70_r4_2"/>
    <property type="match status" value="1"/>
</dbReference>
<dbReference type="InterPro" id="IPR013324">
    <property type="entry name" value="RNA_pol_sigma_r3/r4-like"/>
</dbReference>
<dbReference type="EMBL" id="JAGSXH010000011">
    <property type="protein sequence ID" value="MBS2962483.1"/>
    <property type="molecule type" value="Genomic_DNA"/>
</dbReference>
<keyword evidence="10" id="KW-1185">Reference proteome</keyword>
<dbReference type="Gene3D" id="1.10.10.10">
    <property type="entry name" value="Winged helix-like DNA-binding domain superfamily/Winged helix DNA-binding domain"/>
    <property type="match status" value="1"/>
</dbReference>
<dbReference type="PANTHER" id="PTHR43133:SF8">
    <property type="entry name" value="RNA POLYMERASE SIGMA FACTOR HI_1459-RELATED"/>
    <property type="match status" value="1"/>
</dbReference>
<keyword evidence="3" id="KW-0731">Sigma factor</keyword>
<keyword evidence="2" id="KW-0805">Transcription regulation</keyword>
<dbReference type="Pfam" id="PF04542">
    <property type="entry name" value="Sigma70_r2"/>
    <property type="match status" value="1"/>
</dbReference>
<comment type="caution">
    <text evidence="9">The sequence shown here is derived from an EMBL/GenBank/DDBJ whole genome shotgun (WGS) entry which is preliminary data.</text>
</comment>
<feature type="domain" description="RNA polymerase sigma factor 70 region 4 type 2" evidence="8">
    <location>
        <begin position="123"/>
        <end position="175"/>
    </location>
</feature>
<dbReference type="SUPFAM" id="SSF88946">
    <property type="entry name" value="Sigma2 domain of RNA polymerase sigma factors"/>
    <property type="match status" value="1"/>
</dbReference>
<evidence type="ECO:0000256" key="5">
    <source>
        <dbReference type="ARBA" id="ARBA00023163"/>
    </source>
</evidence>